<dbReference type="AlphaFoldDB" id="A0A9P7ZR75"/>
<sequence>MAPEPAARIHIPHLAPRWACMTRQNPEVAVEEVTVSSVLMQCKARPAVSDQKLDMPHLWHRRKAQRQKTEHRLFQGDLMLTRRVSCALVLMLDHALPYFFPSWIRHHLQKTWWHVHLGSSILHVLQTNSGPPPVHLCAFKTPTDAAFDKSHVAPRNRPSCTQNSEGLSALEEDLVPLLSKPIMPSPRTGVRVVIRAICTIR</sequence>
<organism evidence="1 2">
    <name type="scientific">Emericellopsis atlantica</name>
    <dbReference type="NCBI Taxonomy" id="2614577"/>
    <lineage>
        <taxon>Eukaryota</taxon>
        <taxon>Fungi</taxon>
        <taxon>Dikarya</taxon>
        <taxon>Ascomycota</taxon>
        <taxon>Pezizomycotina</taxon>
        <taxon>Sordariomycetes</taxon>
        <taxon>Hypocreomycetidae</taxon>
        <taxon>Hypocreales</taxon>
        <taxon>Bionectriaceae</taxon>
        <taxon>Emericellopsis</taxon>
    </lineage>
</organism>
<evidence type="ECO:0000313" key="2">
    <source>
        <dbReference type="Proteomes" id="UP000887229"/>
    </source>
</evidence>
<reference evidence="1" key="1">
    <citation type="journal article" date="2021" name="IMA Fungus">
        <title>Genomic characterization of three marine fungi, including Emericellopsis atlantica sp. nov. with signatures of a generalist lifestyle and marine biomass degradation.</title>
        <authorList>
            <person name="Hagestad O.C."/>
            <person name="Hou L."/>
            <person name="Andersen J.H."/>
            <person name="Hansen E.H."/>
            <person name="Altermark B."/>
            <person name="Li C."/>
            <person name="Kuhnert E."/>
            <person name="Cox R.J."/>
            <person name="Crous P.W."/>
            <person name="Spatafora J.W."/>
            <person name="Lail K."/>
            <person name="Amirebrahimi M."/>
            <person name="Lipzen A."/>
            <person name="Pangilinan J."/>
            <person name="Andreopoulos W."/>
            <person name="Hayes R.D."/>
            <person name="Ng V."/>
            <person name="Grigoriev I.V."/>
            <person name="Jackson S.A."/>
            <person name="Sutton T.D.S."/>
            <person name="Dobson A.D.W."/>
            <person name="Rama T."/>
        </authorList>
    </citation>
    <scope>NUCLEOTIDE SEQUENCE</scope>
    <source>
        <strain evidence="1">TS7</strain>
    </source>
</reference>
<keyword evidence="2" id="KW-1185">Reference proteome</keyword>
<name>A0A9P7ZR75_9HYPO</name>
<accession>A0A9P7ZR75</accession>
<comment type="caution">
    <text evidence="1">The sequence shown here is derived from an EMBL/GenBank/DDBJ whole genome shotgun (WGS) entry which is preliminary data.</text>
</comment>
<gene>
    <name evidence="1" type="ORF">F5Z01DRAFT_648734</name>
</gene>
<dbReference type="EMBL" id="MU251247">
    <property type="protein sequence ID" value="KAG9256616.1"/>
    <property type="molecule type" value="Genomic_DNA"/>
</dbReference>
<dbReference type="RefSeq" id="XP_046120540.1">
    <property type="nucleotide sequence ID" value="XM_046263049.1"/>
</dbReference>
<proteinExistence type="predicted"/>
<dbReference type="GeneID" id="70293952"/>
<evidence type="ECO:0000313" key="1">
    <source>
        <dbReference type="EMBL" id="KAG9256616.1"/>
    </source>
</evidence>
<dbReference type="Proteomes" id="UP000887229">
    <property type="component" value="Unassembled WGS sequence"/>
</dbReference>
<protein>
    <submittedName>
        <fullName evidence="1">Uncharacterized protein</fullName>
    </submittedName>
</protein>